<evidence type="ECO:0000313" key="1">
    <source>
        <dbReference type="EMBL" id="CAG8539215.1"/>
    </source>
</evidence>
<evidence type="ECO:0000313" key="2">
    <source>
        <dbReference type="Proteomes" id="UP000789366"/>
    </source>
</evidence>
<dbReference type="EMBL" id="CAJVPW010004353">
    <property type="protein sequence ID" value="CAG8539215.1"/>
    <property type="molecule type" value="Genomic_DNA"/>
</dbReference>
<protein>
    <submittedName>
        <fullName evidence="1">1345_t:CDS:1</fullName>
    </submittedName>
</protein>
<name>A0ACA9LR19_9GLOM</name>
<proteinExistence type="predicted"/>
<gene>
    <name evidence="1" type="ORF">SPELUC_LOCUS4727</name>
</gene>
<reference evidence="1" key="1">
    <citation type="submission" date="2021-06" db="EMBL/GenBank/DDBJ databases">
        <authorList>
            <person name="Kallberg Y."/>
            <person name="Tangrot J."/>
            <person name="Rosling A."/>
        </authorList>
    </citation>
    <scope>NUCLEOTIDE SEQUENCE</scope>
    <source>
        <strain evidence="1">28 12/20/2015</strain>
    </source>
</reference>
<comment type="caution">
    <text evidence="1">The sequence shown here is derived from an EMBL/GenBank/DDBJ whole genome shotgun (WGS) entry which is preliminary data.</text>
</comment>
<keyword evidence="2" id="KW-1185">Reference proteome</keyword>
<organism evidence="1 2">
    <name type="scientific">Cetraspora pellucida</name>
    <dbReference type="NCBI Taxonomy" id="1433469"/>
    <lineage>
        <taxon>Eukaryota</taxon>
        <taxon>Fungi</taxon>
        <taxon>Fungi incertae sedis</taxon>
        <taxon>Mucoromycota</taxon>
        <taxon>Glomeromycotina</taxon>
        <taxon>Glomeromycetes</taxon>
        <taxon>Diversisporales</taxon>
        <taxon>Gigasporaceae</taxon>
        <taxon>Cetraspora</taxon>
    </lineage>
</organism>
<sequence length="494" mass="56772">MIQQPENEIITLDSEEWLNNIKDCSKFLNKNNSKNFQFNSFKKLENIGSTSSRDIKLSEFSAFQYHKNVSDMFKFTPYIDPQYLENLETYKLNKTYDFNLLKAIIHGKREVAIFGTPIKYIKIYTECWQHHSDKRPTIQHVFEDLNRINYNNLESEEIIAESNKKIRQENTTSEVENSNVTGISQHYVTHDEIANELKLLSSIVTILNKTLSENIIFEDQSNLDDDQNDILPENKISEQSDVDNELKFLYDLNQIFITQVNIQGVSKYTSSSIVYHINKFIGDNYQVQSKVFYQYYNHRYRSCFTSIIGFFYEHGIGTVVDYNKAFDMYKQAADESHFTPNVSLHKLDNSLITDNLLKNNRLIGLISLGSFYLHGKAANVSANEAANVSANETANVEPIIIGGSANIKVIEFEFANIKHTVFIAWTGSMTQDGLKALFNSDDVEDIRFIPNKQFAHVDLKTEAAFKKALNLNGKSQEQGILRVESGKPRVNKNQ</sequence>
<dbReference type="Proteomes" id="UP000789366">
    <property type="component" value="Unassembled WGS sequence"/>
</dbReference>
<accession>A0ACA9LR19</accession>